<comment type="similarity">
    <text evidence="1">Belongs to the ABC transporter superfamily.</text>
</comment>
<dbReference type="GO" id="GO:0015807">
    <property type="term" value="P:L-amino acid transport"/>
    <property type="evidence" value="ECO:0007669"/>
    <property type="project" value="TreeGrafter"/>
</dbReference>
<dbReference type="PANTHER" id="PTHR43820">
    <property type="entry name" value="HIGH-AFFINITY BRANCHED-CHAIN AMINO ACID TRANSPORT ATP-BINDING PROTEIN LIVF"/>
    <property type="match status" value="1"/>
</dbReference>
<comment type="caution">
    <text evidence="7">The sequence shown here is derived from an EMBL/GenBank/DDBJ whole genome shotgun (WGS) entry which is preliminary data.</text>
</comment>
<evidence type="ECO:0000256" key="2">
    <source>
        <dbReference type="ARBA" id="ARBA00022448"/>
    </source>
</evidence>
<dbReference type="GO" id="GO:0015658">
    <property type="term" value="F:branched-chain amino acid transmembrane transporter activity"/>
    <property type="evidence" value="ECO:0007669"/>
    <property type="project" value="TreeGrafter"/>
</dbReference>
<evidence type="ECO:0000313" key="7">
    <source>
        <dbReference type="EMBL" id="RIY02188.1"/>
    </source>
</evidence>
<name>A0A3A1WLI7_9HYPH</name>
<evidence type="ECO:0000256" key="1">
    <source>
        <dbReference type="ARBA" id="ARBA00005417"/>
    </source>
</evidence>
<dbReference type="OrthoDB" id="9781464at2"/>
<gene>
    <name evidence="7" type="ORF">D3218_06680</name>
</gene>
<keyword evidence="5" id="KW-0029">Amino-acid transport</keyword>
<dbReference type="GO" id="GO:0005524">
    <property type="term" value="F:ATP binding"/>
    <property type="evidence" value="ECO:0007669"/>
    <property type="project" value="UniProtKB-KW"/>
</dbReference>
<reference evidence="8" key="1">
    <citation type="submission" date="2018-09" db="EMBL/GenBank/DDBJ databases">
        <authorList>
            <person name="Tuo L."/>
        </authorList>
    </citation>
    <scope>NUCLEOTIDE SEQUENCE [LARGE SCALE GENOMIC DNA]</scope>
    <source>
        <strain evidence="8">M2BS4Y-1</strain>
    </source>
</reference>
<keyword evidence="8" id="KW-1185">Reference proteome</keyword>
<evidence type="ECO:0000256" key="3">
    <source>
        <dbReference type="ARBA" id="ARBA00022741"/>
    </source>
</evidence>
<dbReference type="GO" id="GO:0016887">
    <property type="term" value="F:ATP hydrolysis activity"/>
    <property type="evidence" value="ECO:0007669"/>
    <property type="project" value="InterPro"/>
</dbReference>
<evidence type="ECO:0000313" key="8">
    <source>
        <dbReference type="Proteomes" id="UP000265750"/>
    </source>
</evidence>
<dbReference type="InterPro" id="IPR027417">
    <property type="entry name" value="P-loop_NTPase"/>
</dbReference>
<dbReference type="SMART" id="SM00382">
    <property type="entry name" value="AAA"/>
    <property type="match status" value="1"/>
</dbReference>
<evidence type="ECO:0000259" key="6">
    <source>
        <dbReference type="PROSITE" id="PS50893"/>
    </source>
</evidence>
<dbReference type="InterPro" id="IPR052156">
    <property type="entry name" value="BCAA_Transport_ATP-bd_LivF"/>
</dbReference>
<organism evidence="7 8">
    <name type="scientific">Aureimonas flava</name>
    <dbReference type="NCBI Taxonomy" id="2320271"/>
    <lineage>
        <taxon>Bacteria</taxon>
        <taxon>Pseudomonadati</taxon>
        <taxon>Pseudomonadota</taxon>
        <taxon>Alphaproteobacteria</taxon>
        <taxon>Hyphomicrobiales</taxon>
        <taxon>Aurantimonadaceae</taxon>
        <taxon>Aureimonas</taxon>
    </lineage>
</organism>
<dbReference type="AlphaFoldDB" id="A0A3A1WLI7"/>
<dbReference type="RefSeq" id="WP_119539324.1">
    <property type="nucleotide sequence ID" value="NZ_QYRN01000003.1"/>
</dbReference>
<dbReference type="EMBL" id="QYRN01000003">
    <property type="protein sequence ID" value="RIY02188.1"/>
    <property type="molecule type" value="Genomic_DNA"/>
</dbReference>
<dbReference type="Pfam" id="PF00005">
    <property type="entry name" value="ABC_tran"/>
    <property type="match status" value="1"/>
</dbReference>
<keyword evidence="2" id="KW-0813">Transport</keyword>
<feature type="domain" description="ABC transporter" evidence="6">
    <location>
        <begin position="6"/>
        <end position="234"/>
    </location>
</feature>
<dbReference type="InterPro" id="IPR003439">
    <property type="entry name" value="ABC_transporter-like_ATP-bd"/>
</dbReference>
<dbReference type="PANTHER" id="PTHR43820:SF2">
    <property type="entry name" value="ABC TRANSPORTER ATP-BINDING PROTEIN"/>
    <property type="match status" value="1"/>
</dbReference>
<proteinExistence type="inferred from homology"/>
<dbReference type="SUPFAM" id="SSF52540">
    <property type="entry name" value="P-loop containing nucleoside triphosphate hydrolases"/>
    <property type="match status" value="1"/>
</dbReference>
<evidence type="ECO:0000256" key="5">
    <source>
        <dbReference type="ARBA" id="ARBA00022970"/>
    </source>
</evidence>
<accession>A0A3A1WLI7</accession>
<keyword evidence="4 7" id="KW-0067">ATP-binding</keyword>
<sequence>MPALPLEVEGLTAGYGPTVILEDVSFSVPAGGRVAILGRNGMGKTTLLATLMGLTRHRGGRLRVGGEALETLLTSRRALKGLGYVPQGRDIFRSLSVEENLRVGLKGRERGAVEEAYALFPRLAERRRNLGSQLSGGEQQMLATARAILGRPGVLLLDEPLEGLAPIICEELMAAFGRLAAGEEMTILLVEQRVDSALAFADTVLILERGRLAWSGGAQDFDPALAERFIGVGALH</sequence>
<dbReference type="Proteomes" id="UP000265750">
    <property type="component" value="Unassembled WGS sequence"/>
</dbReference>
<keyword evidence="3" id="KW-0547">Nucleotide-binding</keyword>
<protein>
    <submittedName>
        <fullName evidence="7">ABC transporter ATP-binding protein</fullName>
    </submittedName>
</protein>
<dbReference type="Gene3D" id="3.40.50.300">
    <property type="entry name" value="P-loop containing nucleotide triphosphate hydrolases"/>
    <property type="match status" value="1"/>
</dbReference>
<dbReference type="InterPro" id="IPR003593">
    <property type="entry name" value="AAA+_ATPase"/>
</dbReference>
<dbReference type="CDD" id="cd03224">
    <property type="entry name" value="ABC_TM1139_LivF_branched"/>
    <property type="match status" value="1"/>
</dbReference>
<evidence type="ECO:0000256" key="4">
    <source>
        <dbReference type="ARBA" id="ARBA00022840"/>
    </source>
</evidence>
<dbReference type="PROSITE" id="PS50893">
    <property type="entry name" value="ABC_TRANSPORTER_2"/>
    <property type="match status" value="1"/>
</dbReference>